<comment type="caution">
    <text evidence="2">The sequence shown here is derived from an EMBL/GenBank/DDBJ whole genome shotgun (WGS) entry which is preliminary data.</text>
</comment>
<dbReference type="CDD" id="cd05819">
    <property type="entry name" value="NHL"/>
    <property type="match status" value="1"/>
</dbReference>
<dbReference type="InterPro" id="IPR011042">
    <property type="entry name" value="6-blade_b-propeller_TolB-like"/>
</dbReference>
<accession>A0A815I6W4</accession>
<dbReference type="Proteomes" id="UP000663828">
    <property type="component" value="Unassembled WGS sequence"/>
</dbReference>
<feature type="compositionally biased region" description="Basic and acidic residues" evidence="1">
    <location>
        <begin position="271"/>
        <end position="287"/>
    </location>
</feature>
<dbReference type="Gene3D" id="2.120.10.30">
    <property type="entry name" value="TolB, C-terminal domain"/>
    <property type="match status" value="1"/>
</dbReference>
<evidence type="ECO:0000256" key="1">
    <source>
        <dbReference type="SAM" id="MobiDB-lite"/>
    </source>
</evidence>
<proteinExistence type="predicted"/>
<dbReference type="PANTHER" id="PTHR24104">
    <property type="entry name" value="E3 UBIQUITIN-PROTEIN LIGASE NHLRC1-RELATED"/>
    <property type="match status" value="1"/>
</dbReference>
<sequence length="347" mass="37355">MDCYANVSFNQPMLSSCAVWSSNDIFINTYDTICFADTLNNRILTCTSSITGLGIGGSCYGLFVDINGALYCSSRSDNIVVKISLTNTVVGYTITAGDSGTGQRTNELDSLQGIFVDESFLLYVADSNNDRVQMLQPGNTSGTTILTGAIILDTPTDVTLDGQDHLYVVDSRKDRIIAGESSNFRCVVGCSSGTSTSNDQLNRPQAFSFDSHGNIFVTDRNNGRTQIFYLLTNVCANNSTSSTPTTILTTTLLPTVTKTAHTDQSSSMTTIEEKHSVQQTTDADKVTSVETTLTEEISIDETTDAVLSTLNEQATSTIIEDSSAMPGILFQHPLSGDYQCECLGNSY</sequence>
<dbReference type="SUPFAM" id="SSF101898">
    <property type="entry name" value="NHL repeat"/>
    <property type="match status" value="1"/>
</dbReference>
<dbReference type="EMBL" id="CAJNOR010002979">
    <property type="protein sequence ID" value="CAF1363860.1"/>
    <property type="molecule type" value="Genomic_DNA"/>
</dbReference>
<dbReference type="GO" id="GO:0008270">
    <property type="term" value="F:zinc ion binding"/>
    <property type="evidence" value="ECO:0007669"/>
    <property type="project" value="UniProtKB-KW"/>
</dbReference>
<feature type="region of interest" description="Disordered" evidence="1">
    <location>
        <begin position="263"/>
        <end position="287"/>
    </location>
</feature>
<protein>
    <submittedName>
        <fullName evidence="2">Uncharacterized protein</fullName>
    </submittedName>
</protein>
<dbReference type="InterPro" id="IPR050952">
    <property type="entry name" value="TRIM-NHL_E3_ligases"/>
</dbReference>
<reference evidence="2" key="1">
    <citation type="submission" date="2021-02" db="EMBL/GenBank/DDBJ databases">
        <authorList>
            <person name="Nowell W R."/>
        </authorList>
    </citation>
    <scope>NUCLEOTIDE SEQUENCE</scope>
</reference>
<dbReference type="PANTHER" id="PTHR24104:SF25">
    <property type="entry name" value="PROTEIN LIN-41"/>
    <property type="match status" value="1"/>
</dbReference>
<evidence type="ECO:0000313" key="2">
    <source>
        <dbReference type="EMBL" id="CAF1363860.1"/>
    </source>
</evidence>
<name>A0A815I6W4_ADIRI</name>
<dbReference type="AlphaFoldDB" id="A0A815I6W4"/>
<organism evidence="2 3">
    <name type="scientific">Adineta ricciae</name>
    <name type="common">Rotifer</name>
    <dbReference type="NCBI Taxonomy" id="249248"/>
    <lineage>
        <taxon>Eukaryota</taxon>
        <taxon>Metazoa</taxon>
        <taxon>Spiralia</taxon>
        <taxon>Gnathifera</taxon>
        <taxon>Rotifera</taxon>
        <taxon>Eurotatoria</taxon>
        <taxon>Bdelloidea</taxon>
        <taxon>Adinetida</taxon>
        <taxon>Adinetidae</taxon>
        <taxon>Adineta</taxon>
    </lineage>
</organism>
<keyword evidence="3" id="KW-1185">Reference proteome</keyword>
<evidence type="ECO:0000313" key="3">
    <source>
        <dbReference type="Proteomes" id="UP000663828"/>
    </source>
</evidence>
<gene>
    <name evidence="2" type="ORF">XAT740_LOCUS32165</name>
</gene>